<reference evidence="1 2" key="1">
    <citation type="submission" date="2011-07" db="EMBL/GenBank/DDBJ databases">
        <authorList>
            <person name="Coyne R."/>
            <person name="Brami D."/>
            <person name="Johnson J."/>
            <person name="Hostetler J."/>
            <person name="Hannick L."/>
            <person name="Clark T."/>
            <person name="Cassidy-Hanley D."/>
            <person name="Inman J."/>
        </authorList>
    </citation>
    <scope>NUCLEOTIDE SEQUENCE [LARGE SCALE GENOMIC DNA]</scope>
    <source>
        <strain evidence="1 2">G5</strain>
    </source>
</reference>
<evidence type="ECO:0000313" key="1">
    <source>
        <dbReference type="EMBL" id="EGR34327.1"/>
    </source>
</evidence>
<dbReference type="InParanoid" id="G0QKC3"/>
<accession>G0QKC3</accession>
<sequence>MQQIFFHQQTTQLHKILKYTQVGVFRKRWYNSNELFPKRAYNYIHDLPQENQTKTKHLRFVYESPMKATDKRKFKTAEFRKYQEDLENLAKHAMVGKTIKEIKIEEKIEPDPIYGFQERPQKTLSRPLGKELFFYFRNEKYMENSNRKIAYLTQFQPNSNKVNEIKPFIDQIYQISKTQIQEQVCGNQQIIIEDDFYAKNQEIKAQFDLIGSKIPDLHQKQIPDLALTLSFTLRYNKDVFGIWQKIEERIKDSLNHYSTLDLAKIHYASCSIYPKSLSHTTQKAIIDIVFNELDQVKTLEELTHILFAFRNINSHKYYIKLLDEITKRPLQNVQQAIHLLHAYAHSRFPVNKRKQYREKDQDKKENEKILNYLADILASNASSIKNGDDIVRVLVSLNNLQTEVFKDVLFHLERNTLEQIQTFDGFQIASIMYGFAKSINNYGFGSEKLYQELIKKCKAFWNEFTHVQKSHAFFAMTSQDINDNDFRQNFIQPWLNNYLETDFNYSVLHYVAFSLIYEQNKEPFENLFLIEQIIVPEKVVILVQGEKQSLKNGKATPAHRAKIALLEMHKYAVFNIVFKDFEKIQTDSKLKFLEETIKKLVSKQKKYIEEVEEQEQWLQFMDKKQKQIINAVQIEKVYKGGKVNIDTFDVPFDWSKLQGEFKKRQMQVEENRKLYGVTEEDDFEQLINNK</sequence>
<dbReference type="eggNOG" id="ENOG502SP8B">
    <property type="taxonomic scope" value="Eukaryota"/>
</dbReference>
<gene>
    <name evidence="1" type="ORF">IMG5_016070</name>
</gene>
<dbReference type="RefSeq" id="XP_004039631.1">
    <property type="nucleotide sequence ID" value="XM_004039583.1"/>
</dbReference>
<dbReference type="GeneID" id="14910524"/>
<keyword evidence="2" id="KW-1185">Reference proteome</keyword>
<dbReference type="STRING" id="857967.G0QKC3"/>
<protein>
    <submittedName>
        <fullName evidence="1">Uncharacterized protein</fullName>
    </submittedName>
</protein>
<dbReference type="OrthoDB" id="289883at2759"/>
<dbReference type="AlphaFoldDB" id="G0QKC3"/>
<proteinExistence type="predicted"/>
<dbReference type="EMBL" id="GL983152">
    <property type="protein sequence ID" value="EGR34327.1"/>
    <property type="molecule type" value="Genomic_DNA"/>
</dbReference>
<evidence type="ECO:0000313" key="2">
    <source>
        <dbReference type="Proteomes" id="UP000008983"/>
    </source>
</evidence>
<name>G0QKC3_ICHMU</name>
<dbReference type="OMA" id="WIKENML"/>
<dbReference type="Proteomes" id="UP000008983">
    <property type="component" value="Unassembled WGS sequence"/>
</dbReference>
<organism evidence="1 2">
    <name type="scientific">Ichthyophthirius multifiliis</name>
    <name type="common">White spot disease agent</name>
    <name type="synonym">Ich</name>
    <dbReference type="NCBI Taxonomy" id="5932"/>
    <lineage>
        <taxon>Eukaryota</taxon>
        <taxon>Sar</taxon>
        <taxon>Alveolata</taxon>
        <taxon>Ciliophora</taxon>
        <taxon>Intramacronucleata</taxon>
        <taxon>Oligohymenophorea</taxon>
        <taxon>Hymenostomatida</taxon>
        <taxon>Ophryoglenina</taxon>
        <taxon>Ichthyophthirius</taxon>
    </lineage>
</organism>